<proteinExistence type="inferred from homology"/>
<evidence type="ECO:0000259" key="4">
    <source>
        <dbReference type="Pfam" id="PF00675"/>
    </source>
</evidence>
<name>A0A4Y8WQI3_9PORP</name>
<dbReference type="InterPro" id="IPR001431">
    <property type="entry name" value="Pept_M16_Zn_BS"/>
</dbReference>
<organism evidence="6 7">
    <name type="scientific">Porphyromonas levii</name>
    <dbReference type="NCBI Taxonomy" id="28114"/>
    <lineage>
        <taxon>Bacteria</taxon>
        <taxon>Pseudomonadati</taxon>
        <taxon>Bacteroidota</taxon>
        <taxon>Bacteroidia</taxon>
        <taxon>Bacteroidales</taxon>
        <taxon>Porphyromonadaceae</taxon>
        <taxon>Porphyromonas</taxon>
    </lineage>
</organism>
<evidence type="ECO:0000256" key="1">
    <source>
        <dbReference type="ARBA" id="ARBA00001947"/>
    </source>
</evidence>
<keyword evidence="7" id="KW-1185">Reference proteome</keyword>
<evidence type="ECO:0000256" key="2">
    <source>
        <dbReference type="ARBA" id="ARBA00007261"/>
    </source>
</evidence>
<reference evidence="6 7" key="1">
    <citation type="submission" date="2019-03" db="EMBL/GenBank/DDBJ databases">
        <title>Porphyromonas levii Isolated from the Uterus of Dairy Cows.</title>
        <authorList>
            <person name="Francis A.M."/>
        </authorList>
    </citation>
    <scope>NUCLEOTIDE SEQUENCE [LARGE SCALE GENOMIC DNA]</scope>
    <source>
        <strain evidence="6 7">AF5678</strain>
    </source>
</reference>
<comment type="cofactor">
    <cofactor evidence="1">
        <name>Zn(2+)</name>
        <dbReference type="ChEBI" id="CHEBI:29105"/>
    </cofactor>
</comment>
<dbReference type="Pfam" id="PF00675">
    <property type="entry name" value="Peptidase_M16"/>
    <property type="match status" value="1"/>
</dbReference>
<dbReference type="Proteomes" id="UP000297225">
    <property type="component" value="Unassembled WGS sequence"/>
</dbReference>
<dbReference type="EMBL" id="SPNC01000038">
    <property type="protein sequence ID" value="TFH95788.1"/>
    <property type="molecule type" value="Genomic_DNA"/>
</dbReference>
<feature type="domain" description="Peptidase M16 N-terminal" evidence="4">
    <location>
        <begin position="18"/>
        <end position="159"/>
    </location>
</feature>
<dbReference type="GO" id="GO:0006508">
    <property type="term" value="P:proteolysis"/>
    <property type="evidence" value="ECO:0007669"/>
    <property type="project" value="InterPro"/>
</dbReference>
<dbReference type="Pfam" id="PF05193">
    <property type="entry name" value="Peptidase_M16_C"/>
    <property type="match status" value="1"/>
</dbReference>
<dbReference type="PANTHER" id="PTHR11851:SF49">
    <property type="entry name" value="MITOCHONDRIAL-PROCESSING PEPTIDASE SUBUNIT ALPHA"/>
    <property type="match status" value="1"/>
</dbReference>
<comment type="caution">
    <text evidence="6">The sequence shown here is derived from an EMBL/GenBank/DDBJ whole genome shotgun (WGS) entry which is preliminary data.</text>
</comment>
<dbReference type="InterPro" id="IPR007863">
    <property type="entry name" value="Peptidase_M16_C"/>
</dbReference>
<gene>
    <name evidence="6" type="ORF">E4P47_03740</name>
</gene>
<evidence type="ECO:0000259" key="5">
    <source>
        <dbReference type="Pfam" id="PF05193"/>
    </source>
</evidence>
<dbReference type="SUPFAM" id="SSF63411">
    <property type="entry name" value="LuxS/MPP-like metallohydrolase"/>
    <property type="match status" value="2"/>
</dbReference>
<dbReference type="InterPro" id="IPR011765">
    <property type="entry name" value="Pept_M16_N"/>
</dbReference>
<dbReference type="STRING" id="1122973.GCA_000379925_00834"/>
<dbReference type="PROSITE" id="PS00143">
    <property type="entry name" value="INSULINASE"/>
    <property type="match status" value="1"/>
</dbReference>
<evidence type="ECO:0000256" key="3">
    <source>
        <dbReference type="RuleBase" id="RU004447"/>
    </source>
</evidence>
<dbReference type="Gene3D" id="3.30.830.10">
    <property type="entry name" value="Metalloenzyme, LuxS/M16 peptidase-like"/>
    <property type="match status" value="2"/>
</dbReference>
<dbReference type="GO" id="GO:0004222">
    <property type="term" value="F:metalloendopeptidase activity"/>
    <property type="evidence" value="ECO:0007669"/>
    <property type="project" value="InterPro"/>
</dbReference>
<dbReference type="GO" id="GO:0046872">
    <property type="term" value="F:metal ion binding"/>
    <property type="evidence" value="ECO:0007669"/>
    <property type="project" value="InterPro"/>
</dbReference>
<comment type="similarity">
    <text evidence="2 3">Belongs to the peptidase M16 family.</text>
</comment>
<dbReference type="RefSeq" id="WP_134849059.1">
    <property type="nucleotide sequence ID" value="NZ_CP197400.1"/>
</dbReference>
<dbReference type="InterPro" id="IPR011249">
    <property type="entry name" value="Metalloenz_LuxS/M16"/>
</dbReference>
<dbReference type="PANTHER" id="PTHR11851">
    <property type="entry name" value="METALLOPROTEASE"/>
    <property type="match status" value="1"/>
</dbReference>
<sequence>MRQYKINKLPNGLRVALLPRKSKVVYCGFAIHSGSSNDPEHLPGLAHFVEHTIFKGTTRRKSWHIINRMELVGGELNAYTTKDTTFVYTAAPRQALRRSVELLNDLIRHATFPAQELEKEKVVIEDEINIYKDSPSDLIFDDFEERIFAGHPMAHPILGNSRSLKRMQPQDCIDYVRSAFHPSQMIFFCMGQVSDLRFDTLCTQLLSEPFLERTPCPPIPAPVMVRFEEALKTSTHQAHTLIGGGAPTLANRERTEAALLMNILAGPGMNSRLNIRLREQRGWVYGVESSLTTLPDIGWWQIYFGSDPANASKALQVTLDELKRLQDEPLTPTALRARIKQAKGQAEMGTEQSESVFLNFGRQLLLKGHYNDLSELFSRLDAVTPDRLQALAQKLFDSQNISQLIYLGK</sequence>
<protein>
    <submittedName>
        <fullName evidence="6">Insulinase family protein</fullName>
    </submittedName>
</protein>
<feature type="domain" description="Peptidase M16 C-terminal" evidence="5">
    <location>
        <begin position="168"/>
        <end position="338"/>
    </location>
</feature>
<dbReference type="InterPro" id="IPR050361">
    <property type="entry name" value="MPP/UQCRC_Complex"/>
</dbReference>
<dbReference type="OrthoDB" id="9811314at2"/>
<dbReference type="AlphaFoldDB" id="A0A4Y8WQI3"/>
<evidence type="ECO:0000313" key="7">
    <source>
        <dbReference type="Proteomes" id="UP000297225"/>
    </source>
</evidence>
<accession>A0A4Y8WQI3</accession>
<evidence type="ECO:0000313" key="6">
    <source>
        <dbReference type="EMBL" id="TFH95788.1"/>
    </source>
</evidence>